<dbReference type="SUPFAM" id="SSF48310">
    <property type="entry name" value="Aldehyde ferredoxin oxidoreductase, C-terminal domains"/>
    <property type="match status" value="1"/>
</dbReference>
<keyword evidence="6" id="KW-0408">Iron</keyword>
<evidence type="ECO:0000256" key="5">
    <source>
        <dbReference type="ARBA" id="ARBA00023002"/>
    </source>
</evidence>
<keyword evidence="5 10" id="KW-0560">Oxidoreductase</keyword>
<gene>
    <name evidence="10" type="ordered locus">ASAC_1249</name>
</gene>
<dbReference type="InterPro" id="IPR013985">
    <property type="entry name" value="Ald_Fedxn_OxRdtase_dom3"/>
</dbReference>
<dbReference type="Gene3D" id="1.10.569.10">
    <property type="entry name" value="Aldehyde Ferredoxin Oxidoreductase Protein, subunit A, domain 2"/>
    <property type="match status" value="1"/>
</dbReference>
<dbReference type="PANTHER" id="PTHR30038:SF5">
    <property type="entry name" value="ALDEHYDE FERREDOXIN OXIDOREDUCTASE"/>
    <property type="match status" value="1"/>
</dbReference>
<dbReference type="InterPro" id="IPR051919">
    <property type="entry name" value="W-dependent_AOR"/>
</dbReference>
<dbReference type="EC" id="1.2.7.5" evidence="10"/>
<accession>D9Q2W6</accession>
<dbReference type="SMART" id="SM00790">
    <property type="entry name" value="AFOR_N"/>
    <property type="match status" value="1"/>
</dbReference>
<dbReference type="EMBL" id="CP001742">
    <property type="protein sequence ID" value="ADL19654.1"/>
    <property type="molecule type" value="Genomic_DNA"/>
</dbReference>
<dbReference type="SUPFAM" id="SSF56228">
    <property type="entry name" value="Aldehyde ferredoxin oxidoreductase, N-terminal domain"/>
    <property type="match status" value="1"/>
</dbReference>
<dbReference type="PANTHER" id="PTHR30038">
    <property type="entry name" value="ALDEHYDE FERREDOXIN OXIDOREDUCTASE"/>
    <property type="match status" value="1"/>
</dbReference>
<dbReference type="HOGENOM" id="CLU_020364_1_0_2"/>
<dbReference type="InterPro" id="IPR036021">
    <property type="entry name" value="Tungsten_al_ferr_oxy-like_C"/>
</dbReference>
<comment type="similarity">
    <text evidence="2">Belongs to the AOR/FOR family.</text>
</comment>
<dbReference type="InterPro" id="IPR036503">
    <property type="entry name" value="Ald_Fedxn_OxRdtase_N_sf"/>
</dbReference>
<dbReference type="Gene3D" id="3.60.9.10">
    <property type="entry name" value="Aldehyde ferredoxin oxidoreductase, N-terminal domain"/>
    <property type="match status" value="1"/>
</dbReference>
<keyword evidence="11" id="KW-1185">Reference proteome</keyword>
<dbReference type="GeneID" id="9499504"/>
<dbReference type="Gene3D" id="1.10.599.10">
    <property type="entry name" value="Aldehyde Ferredoxin Oxidoreductase Protein, subunit A, domain 3"/>
    <property type="match status" value="1"/>
</dbReference>
<dbReference type="InterPro" id="IPR001203">
    <property type="entry name" value="OxRdtase_Ald_Fedxn_C"/>
</dbReference>
<reference evidence="10 11" key="1">
    <citation type="journal article" date="2010" name="Appl. Environ. Microbiol.">
        <title>The genome sequence of the crenarchaeon Acidilobus saccharovorans supports a new order, Acidilobales, and suggests an important ecological role in terrestrial acidic hot springs.</title>
        <authorList>
            <person name="Mardanov A.V."/>
            <person name="Svetlitchnyi V.A."/>
            <person name="Beletsky A.V."/>
            <person name="Prokofeva M.I."/>
            <person name="Bonch-Osmolovskaya E.A."/>
            <person name="Ravin N.V."/>
            <person name="Skryabin K.G."/>
        </authorList>
    </citation>
    <scope>NUCLEOTIDE SEQUENCE [LARGE SCALE GENOMIC DNA]</scope>
    <source>
        <strain evidence="11">DSM 16705 / JCM 18335 / VKM B-2471 / 345-15</strain>
    </source>
</reference>
<evidence type="ECO:0000256" key="3">
    <source>
        <dbReference type="ARBA" id="ARBA00022485"/>
    </source>
</evidence>
<comment type="cofactor">
    <cofactor evidence="1">
        <name>[4Fe-4S] cluster</name>
        <dbReference type="ChEBI" id="CHEBI:49883"/>
    </cofactor>
</comment>
<dbReference type="Pfam" id="PF02730">
    <property type="entry name" value="AFOR_N"/>
    <property type="match status" value="1"/>
</dbReference>
<comment type="cofactor">
    <cofactor evidence="8">
        <name>tungstopterin</name>
        <dbReference type="ChEBI" id="CHEBI:30402"/>
    </cofactor>
</comment>
<dbReference type="OrthoDB" id="30771at2157"/>
<keyword evidence="3" id="KW-0004">4Fe-4S</keyword>
<sequence>MKGWSGRLLWIDLTRKESKVVEYPAEWSLMYLGGRGLAARILWEYMKPGADPLGPDNLLILAIGPLTGLPGPSTGKLQVAAKSPLTGGYGDGNVGTTFSNEMRKAGLDAVVFSGVSDKPVVVEIENTKVNFEPADDLWGLDTWTAEERLRKRYGRFAGIVEIGPAGERLVKFATIISQEGRSGGRPGIGAVMGSKKIKAVVMRGSEKYELYDSKEYMAEATKALIEIKNRPGYPFWMRQGTMATIDWAQETSVLPTYNFDEGVFDGFKGIDGYTMESMKVEQRGCPNCNMQCGNVVLDRAGVKSELDYENVALLGSNLGIDHLADAAYLNRIGDQMGYDTESLGTTLSWAIEASQAGLLKDYDGGLRLEWGDAKTLADVAYQIANRSTPLGDLLAEASSGACRKVGGCDFSMDVKGLGVSAYDCHAAPGMALAFATSPIGAHHKDAWVISWEVQNDRFAYSKEKAAKVIELQRIRGGLFESFTTCRLPWVEVGLNIEHYPLLLYYSTGVKYTWDDLYAIGDRVYALIRAIWIREKGSWSRDYDMPPVKWFKRPLTKGPLSGMHLDYDKYNQLLNYYYELRGWDYNGVPTKATLHRLGLDFVIPELEKYVKLS</sequence>
<evidence type="ECO:0000256" key="8">
    <source>
        <dbReference type="ARBA" id="ARBA00049934"/>
    </source>
</evidence>
<dbReference type="Pfam" id="PF01314">
    <property type="entry name" value="AFOR_C"/>
    <property type="match status" value="1"/>
</dbReference>
<dbReference type="KEGG" id="asc:ASAC_1249"/>
<dbReference type="GO" id="GO:0009055">
    <property type="term" value="F:electron transfer activity"/>
    <property type="evidence" value="ECO:0007669"/>
    <property type="project" value="InterPro"/>
</dbReference>
<evidence type="ECO:0000313" key="10">
    <source>
        <dbReference type="EMBL" id="ADL19654.1"/>
    </source>
</evidence>
<evidence type="ECO:0000256" key="2">
    <source>
        <dbReference type="ARBA" id="ARBA00011032"/>
    </source>
</evidence>
<dbReference type="eggNOG" id="arCOG00707">
    <property type="taxonomic scope" value="Archaea"/>
</dbReference>
<name>D9Q2W6_ACIS3</name>
<proteinExistence type="inferred from homology"/>
<keyword evidence="7" id="KW-0411">Iron-sulfur</keyword>
<dbReference type="STRING" id="666510.ASAC_1249"/>
<organism evidence="10 11">
    <name type="scientific">Acidilobus saccharovorans (strain DSM 16705 / JCM 18335 / VKM B-2471 / 345-15)</name>
    <dbReference type="NCBI Taxonomy" id="666510"/>
    <lineage>
        <taxon>Archaea</taxon>
        <taxon>Thermoproteota</taxon>
        <taxon>Thermoprotei</taxon>
        <taxon>Acidilobales</taxon>
        <taxon>Acidilobaceae</taxon>
        <taxon>Acidilobus</taxon>
    </lineage>
</organism>
<evidence type="ECO:0000256" key="4">
    <source>
        <dbReference type="ARBA" id="ARBA00022723"/>
    </source>
</evidence>
<dbReference type="RefSeq" id="WP_013267166.1">
    <property type="nucleotide sequence ID" value="NC_014374.1"/>
</dbReference>
<dbReference type="GO" id="GO:0046872">
    <property type="term" value="F:metal ion binding"/>
    <property type="evidence" value="ECO:0007669"/>
    <property type="project" value="UniProtKB-KW"/>
</dbReference>
<keyword evidence="4" id="KW-0479">Metal-binding</keyword>
<protein>
    <submittedName>
        <fullName evidence="10">Formaldehyde:ferredoxin oxidoreductase</fullName>
        <ecNumber evidence="10">1.2.7.5</ecNumber>
    </submittedName>
</protein>
<dbReference type="GO" id="GO:0051539">
    <property type="term" value="F:4 iron, 4 sulfur cluster binding"/>
    <property type="evidence" value="ECO:0007669"/>
    <property type="project" value="UniProtKB-KW"/>
</dbReference>
<evidence type="ECO:0000259" key="9">
    <source>
        <dbReference type="SMART" id="SM00790"/>
    </source>
</evidence>
<dbReference type="Proteomes" id="UP000000346">
    <property type="component" value="Chromosome"/>
</dbReference>
<evidence type="ECO:0000313" key="11">
    <source>
        <dbReference type="Proteomes" id="UP000000346"/>
    </source>
</evidence>
<feature type="domain" description="Aldehyde ferredoxin oxidoreductase N-terminal" evidence="9">
    <location>
        <begin position="4"/>
        <end position="206"/>
    </location>
</feature>
<evidence type="ECO:0000256" key="7">
    <source>
        <dbReference type="ARBA" id="ARBA00023014"/>
    </source>
</evidence>
<evidence type="ECO:0000256" key="6">
    <source>
        <dbReference type="ARBA" id="ARBA00023004"/>
    </source>
</evidence>
<dbReference type="GO" id="GO:0033726">
    <property type="term" value="F:aldehyde ferredoxin oxidoreductase activity"/>
    <property type="evidence" value="ECO:0007669"/>
    <property type="project" value="UniProtKB-EC"/>
</dbReference>
<dbReference type="InterPro" id="IPR013983">
    <property type="entry name" value="Ald_Fedxn_OxRdtase_N"/>
</dbReference>
<dbReference type="InterPro" id="IPR013984">
    <property type="entry name" value="Ald_Fedxn_OxRdtase_dom2"/>
</dbReference>
<dbReference type="InParanoid" id="D9Q2W6"/>
<evidence type="ECO:0000256" key="1">
    <source>
        <dbReference type="ARBA" id="ARBA00001966"/>
    </source>
</evidence>
<dbReference type="AlphaFoldDB" id="D9Q2W6"/>